<protein>
    <submittedName>
        <fullName evidence="2">Oidioi.mRNA.OKI2018_I69.XSR.g15741.t1.cds</fullName>
    </submittedName>
</protein>
<feature type="region of interest" description="Disordered" evidence="1">
    <location>
        <begin position="1"/>
        <end position="24"/>
    </location>
</feature>
<keyword evidence="3" id="KW-1185">Reference proteome</keyword>
<evidence type="ECO:0000313" key="2">
    <source>
        <dbReference type="EMBL" id="CAG5098515.1"/>
    </source>
</evidence>
<organism evidence="2 3">
    <name type="scientific">Oikopleura dioica</name>
    <name type="common">Tunicate</name>
    <dbReference type="NCBI Taxonomy" id="34765"/>
    <lineage>
        <taxon>Eukaryota</taxon>
        <taxon>Metazoa</taxon>
        <taxon>Chordata</taxon>
        <taxon>Tunicata</taxon>
        <taxon>Appendicularia</taxon>
        <taxon>Copelata</taxon>
        <taxon>Oikopleuridae</taxon>
        <taxon>Oikopleura</taxon>
    </lineage>
</organism>
<reference evidence="2 3" key="1">
    <citation type="submission" date="2021-04" db="EMBL/GenBank/DDBJ databases">
        <authorList>
            <person name="Bliznina A."/>
        </authorList>
    </citation>
    <scope>NUCLEOTIDE SEQUENCE [LARGE SCALE GENOMIC DNA]</scope>
</reference>
<evidence type="ECO:0000256" key="1">
    <source>
        <dbReference type="SAM" id="MobiDB-lite"/>
    </source>
</evidence>
<dbReference type="Proteomes" id="UP001158576">
    <property type="component" value="Chromosome XSR"/>
</dbReference>
<gene>
    <name evidence="2" type="ORF">OKIOD_LOCUS7299</name>
</gene>
<proteinExistence type="predicted"/>
<accession>A0ABN7SIX1</accession>
<sequence length="156" mass="18408">MVPGRVPFWRKGTKGEPEPKTTVKRPEYEEHIDLSMPHNRQIKDGKLIVKRKGDDWNDYTFGAENARNTDPLFLSKTVMVDNPEDPASVAMALQKFEQFQTREGINRYYGYGYRFKEGNTQKRRRLAYNEVKKTARDELKRKIAFTMLMRQRSQSD</sequence>
<name>A0ABN7SIX1_OIKDI</name>
<dbReference type="EMBL" id="OU015569">
    <property type="protein sequence ID" value="CAG5098515.1"/>
    <property type="molecule type" value="Genomic_DNA"/>
</dbReference>
<evidence type="ECO:0000313" key="3">
    <source>
        <dbReference type="Proteomes" id="UP001158576"/>
    </source>
</evidence>
<feature type="compositionally biased region" description="Basic and acidic residues" evidence="1">
    <location>
        <begin position="13"/>
        <end position="24"/>
    </location>
</feature>